<evidence type="ECO:0000256" key="1">
    <source>
        <dbReference type="SAM" id="Phobius"/>
    </source>
</evidence>
<keyword evidence="1" id="KW-0472">Membrane</keyword>
<name>A0A845DT39_9BACI</name>
<dbReference type="RefSeq" id="WP_160835901.1">
    <property type="nucleotide sequence ID" value="NZ_WMET01000001.1"/>
</dbReference>
<evidence type="ECO:0000313" key="2">
    <source>
        <dbReference type="EMBL" id="MYL19522.1"/>
    </source>
</evidence>
<feature type="transmembrane region" description="Helical" evidence="1">
    <location>
        <begin position="6"/>
        <end position="26"/>
    </location>
</feature>
<dbReference type="AlphaFoldDB" id="A0A845DT39"/>
<organism evidence="2 3">
    <name type="scientific">Halobacillus litoralis</name>
    <dbReference type="NCBI Taxonomy" id="45668"/>
    <lineage>
        <taxon>Bacteria</taxon>
        <taxon>Bacillati</taxon>
        <taxon>Bacillota</taxon>
        <taxon>Bacilli</taxon>
        <taxon>Bacillales</taxon>
        <taxon>Bacillaceae</taxon>
        <taxon>Halobacillus</taxon>
    </lineage>
</organism>
<sequence>MTTDFCLSMAIGLSVISLGVGLYSGLRRWKAENYDYRMTAAGQGPAAS</sequence>
<reference evidence="2 3" key="1">
    <citation type="submission" date="2019-11" db="EMBL/GenBank/DDBJ databases">
        <title>Genome sequences of 17 halophilic strains isolated from different environments.</title>
        <authorList>
            <person name="Furrow R.E."/>
        </authorList>
    </citation>
    <scope>NUCLEOTIDE SEQUENCE [LARGE SCALE GENOMIC DNA]</scope>
    <source>
        <strain evidence="2 3">22511_23_Filter</strain>
    </source>
</reference>
<proteinExistence type="predicted"/>
<comment type="caution">
    <text evidence="2">The sequence shown here is derived from an EMBL/GenBank/DDBJ whole genome shotgun (WGS) entry which is preliminary data.</text>
</comment>
<keyword evidence="1" id="KW-0812">Transmembrane</keyword>
<dbReference type="OrthoDB" id="2970833at2"/>
<accession>A0A845DT39</accession>
<evidence type="ECO:0000313" key="3">
    <source>
        <dbReference type="Proteomes" id="UP000460949"/>
    </source>
</evidence>
<dbReference type="Proteomes" id="UP000460949">
    <property type="component" value="Unassembled WGS sequence"/>
</dbReference>
<dbReference type="EMBL" id="WMET01000001">
    <property type="protein sequence ID" value="MYL19522.1"/>
    <property type="molecule type" value="Genomic_DNA"/>
</dbReference>
<gene>
    <name evidence="2" type="ORF">GLW04_06430</name>
</gene>
<protein>
    <submittedName>
        <fullName evidence="2">Uncharacterized protein</fullName>
    </submittedName>
</protein>
<keyword evidence="1" id="KW-1133">Transmembrane helix</keyword>